<keyword evidence="3" id="KW-1185">Reference proteome</keyword>
<proteinExistence type="predicted"/>
<sequence>MQMNLEALQSLGGNSPWKRPKVRDVDQGQGNLDSNPETMDFETLQSLGGNPQKRECNWMTIQMRWTVDHHKHSVPWVRQKEFWKGVASRLVHHLLVVGYIGYE</sequence>
<protein>
    <submittedName>
        <fullName evidence="2">Uncharacterized protein</fullName>
    </submittedName>
</protein>
<gene>
    <name evidence="2" type="ORF">MNOR_LOCUS1064</name>
</gene>
<evidence type="ECO:0000313" key="3">
    <source>
        <dbReference type="Proteomes" id="UP001497623"/>
    </source>
</evidence>
<evidence type="ECO:0000313" key="2">
    <source>
        <dbReference type="EMBL" id="CAL4060136.1"/>
    </source>
</evidence>
<name>A0AAV2PKQ6_MEGNR</name>
<feature type="compositionally biased region" description="Polar residues" evidence="1">
    <location>
        <begin position="28"/>
        <end position="48"/>
    </location>
</feature>
<organism evidence="2 3">
    <name type="scientific">Meganyctiphanes norvegica</name>
    <name type="common">Northern krill</name>
    <name type="synonym">Thysanopoda norvegica</name>
    <dbReference type="NCBI Taxonomy" id="48144"/>
    <lineage>
        <taxon>Eukaryota</taxon>
        <taxon>Metazoa</taxon>
        <taxon>Ecdysozoa</taxon>
        <taxon>Arthropoda</taxon>
        <taxon>Crustacea</taxon>
        <taxon>Multicrustacea</taxon>
        <taxon>Malacostraca</taxon>
        <taxon>Eumalacostraca</taxon>
        <taxon>Eucarida</taxon>
        <taxon>Euphausiacea</taxon>
        <taxon>Euphausiidae</taxon>
        <taxon>Meganyctiphanes</taxon>
    </lineage>
</organism>
<dbReference type="AlphaFoldDB" id="A0AAV2PKQ6"/>
<feature type="region of interest" description="Disordered" evidence="1">
    <location>
        <begin position="1"/>
        <end position="48"/>
    </location>
</feature>
<comment type="caution">
    <text evidence="2">The sequence shown here is derived from an EMBL/GenBank/DDBJ whole genome shotgun (WGS) entry which is preliminary data.</text>
</comment>
<evidence type="ECO:0000256" key="1">
    <source>
        <dbReference type="SAM" id="MobiDB-lite"/>
    </source>
</evidence>
<dbReference type="Proteomes" id="UP001497623">
    <property type="component" value="Unassembled WGS sequence"/>
</dbReference>
<accession>A0AAV2PKQ6</accession>
<reference evidence="2 3" key="1">
    <citation type="submission" date="2024-05" db="EMBL/GenBank/DDBJ databases">
        <authorList>
            <person name="Wallberg A."/>
        </authorList>
    </citation>
    <scope>NUCLEOTIDE SEQUENCE [LARGE SCALE GENOMIC DNA]</scope>
</reference>
<dbReference type="EMBL" id="CAXKWB010000268">
    <property type="protein sequence ID" value="CAL4060136.1"/>
    <property type="molecule type" value="Genomic_DNA"/>
</dbReference>